<comment type="caution">
    <text evidence="2">The sequence shown here is derived from an EMBL/GenBank/DDBJ whole genome shotgun (WGS) entry which is preliminary data.</text>
</comment>
<keyword evidence="3" id="KW-1185">Reference proteome</keyword>
<organism evidence="2 3">
    <name type="scientific">Bionectria ochroleuca</name>
    <name type="common">Gliocladium roseum</name>
    <dbReference type="NCBI Taxonomy" id="29856"/>
    <lineage>
        <taxon>Eukaryota</taxon>
        <taxon>Fungi</taxon>
        <taxon>Dikarya</taxon>
        <taxon>Ascomycota</taxon>
        <taxon>Pezizomycotina</taxon>
        <taxon>Sordariomycetes</taxon>
        <taxon>Hypocreomycetidae</taxon>
        <taxon>Hypocreales</taxon>
        <taxon>Bionectriaceae</taxon>
        <taxon>Clonostachys</taxon>
    </lineage>
</organism>
<keyword evidence="1" id="KW-0732">Signal</keyword>
<accession>A0ABY6U049</accession>
<evidence type="ECO:0000256" key="1">
    <source>
        <dbReference type="SAM" id="SignalP"/>
    </source>
</evidence>
<reference evidence="2 3" key="1">
    <citation type="submission" date="2019-06" db="EMBL/GenBank/DDBJ databases">
        <authorList>
            <person name="Broberg M."/>
        </authorList>
    </citation>
    <scope>NUCLEOTIDE SEQUENCE [LARGE SCALE GENOMIC DNA]</scope>
</reference>
<proteinExistence type="predicted"/>
<protein>
    <submittedName>
        <fullName evidence="2">Uncharacterized protein</fullName>
    </submittedName>
</protein>
<gene>
    <name evidence="2" type="ORF">CLO192961_LOCUS139147</name>
</gene>
<dbReference type="Proteomes" id="UP000766486">
    <property type="component" value="Unassembled WGS sequence"/>
</dbReference>
<feature type="signal peptide" evidence="1">
    <location>
        <begin position="1"/>
        <end position="17"/>
    </location>
</feature>
<evidence type="ECO:0000313" key="3">
    <source>
        <dbReference type="Proteomes" id="UP000766486"/>
    </source>
</evidence>
<feature type="chain" id="PRO_5045583418" evidence="1">
    <location>
        <begin position="18"/>
        <end position="94"/>
    </location>
</feature>
<name>A0ABY6U049_BIOOC</name>
<sequence>MLRAAGLLLCGPGLASSSGDWGIDTSCMGTCLGLVMTVQDAVAQVAGQTPQRAEASPPDLSQEATAGAITSLTAGLSDCPSKRTVAKRNYLARK</sequence>
<evidence type="ECO:0000313" key="2">
    <source>
        <dbReference type="EMBL" id="VUC24408.1"/>
    </source>
</evidence>
<dbReference type="EMBL" id="CABFNS010000719">
    <property type="protein sequence ID" value="VUC24408.1"/>
    <property type="molecule type" value="Genomic_DNA"/>
</dbReference>